<evidence type="ECO:0000259" key="1">
    <source>
        <dbReference type="Pfam" id="PF01408"/>
    </source>
</evidence>
<dbReference type="EMBL" id="JTCM02000163">
    <property type="protein sequence ID" value="NEU77204.1"/>
    <property type="molecule type" value="Genomic_DNA"/>
</dbReference>
<name>A0A846HLE7_9CYAN</name>
<dbReference type="Gene3D" id="3.40.50.720">
    <property type="entry name" value="NAD(P)-binding Rossmann-like Domain"/>
    <property type="match status" value="1"/>
</dbReference>
<dbReference type="SUPFAM" id="SSF51735">
    <property type="entry name" value="NAD(P)-binding Rossmann-fold domains"/>
    <property type="match status" value="1"/>
</dbReference>
<reference evidence="2 3" key="1">
    <citation type="journal article" date="2015" name="Genome Announc.">
        <title>Draft Genome Sequence of Cyanobacterium Hassallia byssoidea Strain VB512170, Isolated from Monuments in India.</title>
        <authorList>
            <person name="Singh D."/>
            <person name="Chandrababunaidu M.M."/>
            <person name="Panda A."/>
            <person name="Sen D."/>
            <person name="Bhattacharyya S."/>
            <person name="Adhikary S.P."/>
            <person name="Tripathy S."/>
        </authorList>
    </citation>
    <scope>NUCLEOTIDE SEQUENCE [LARGE SCALE GENOMIC DNA]</scope>
    <source>
        <strain evidence="2 3">VB512170</strain>
    </source>
</reference>
<feature type="domain" description="Gfo/Idh/MocA-like oxidoreductase N-terminal" evidence="1">
    <location>
        <begin position="5"/>
        <end position="121"/>
    </location>
</feature>
<dbReference type="InterPro" id="IPR036291">
    <property type="entry name" value="NAD(P)-bd_dom_sf"/>
</dbReference>
<dbReference type="SUPFAM" id="SSF55347">
    <property type="entry name" value="Glyceraldehyde-3-phosphate dehydrogenase-like, C-terminal domain"/>
    <property type="match status" value="1"/>
</dbReference>
<dbReference type="InterPro" id="IPR000683">
    <property type="entry name" value="Gfo/Idh/MocA-like_OxRdtase_N"/>
</dbReference>
<organism evidence="2 3">
    <name type="scientific">Hassallia byssoidea VB512170</name>
    <dbReference type="NCBI Taxonomy" id="1304833"/>
    <lineage>
        <taxon>Bacteria</taxon>
        <taxon>Bacillati</taxon>
        <taxon>Cyanobacteriota</taxon>
        <taxon>Cyanophyceae</taxon>
        <taxon>Nostocales</taxon>
        <taxon>Tolypothrichaceae</taxon>
        <taxon>Hassallia</taxon>
    </lineage>
</organism>
<dbReference type="Pfam" id="PF01408">
    <property type="entry name" value="GFO_IDH_MocA"/>
    <property type="match status" value="1"/>
</dbReference>
<dbReference type="RefSeq" id="WP_039747504.1">
    <property type="nucleotide sequence ID" value="NZ_JTCM02000163.1"/>
</dbReference>
<dbReference type="AlphaFoldDB" id="A0A846HLE7"/>
<dbReference type="Proteomes" id="UP000031549">
    <property type="component" value="Unassembled WGS sequence"/>
</dbReference>
<accession>A0A846HLE7</accession>
<proteinExistence type="predicted"/>
<gene>
    <name evidence="2" type="ORF">PI95_033110</name>
</gene>
<keyword evidence="3" id="KW-1185">Reference proteome</keyword>
<dbReference type="PANTHER" id="PTHR43377">
    <property type="entry name" value="BILIVERDIN REDUCTASE A"/>
    <property type="match status" value="1"/>
</dbReference>
<evidence type="ECO:0000313" key="3">
    <source>
        <dbReference type="Proteomes" id="UP000031549"/>
    </source>
</evidence>
<dbReference type="PANTHER" id="PTHR43377:SF1">
    <property type="entry name" value="BILIVERDIN REDUCTASE A"/>
    <property type="match status" value="1"/>
</dbReference>
<dbReference type="InterPro" id="IPR051450">
    <property type="entry name" value="Gfo/Idh/MocA_Oxidoreductases"/>
</dbReference>
<comment type="caution">
    <text evidence="2">The sequence shown here is derived from an EMBL/GenBank/DDBJ whole genome shotgun (WGS) entry which is preliminary data.</text>
</comment>
<evidence type="ECO:0000313" key="2">
    <source>
        <dbReference type="EMBL" id="NEU77204.1"/>
    </source>
</evidence>
<protein>
    <submittedName>
        <fullName evidence="2">Gfo/Idh/MocA family oxidoreductase</fullName>
    </submittedName>
</protein>
<sequence length="350" mass="38814">MVTKFKSAVIGTGAISKEHLSFLASCDRVHLKSVCDLSKASASYAAQRFGADSIYTDYRQMLDEIKPDVVHILTPPHTHKLIASHCLEAGAHVFCEKPITPTYDEFKELWALAKSHKRWLIENQNYCFNETILAIEKLVADGVLGEIQEVSVTIALPIRDGGVFADENLPNPIHKMPAGVIHDFITHLCSLIVRFIPDFDRVSAAWSNHGGGNLFKYDDLDAIAIAGSAHARIRFSAHTPPKAFNVIVRGSKGYAETDLFQPYLRCVIPRAGELLSPLINHFVNGCDLVGASFTNFRNKIMQKTPYEGMHRLLDQTYAALIDGKAPPISFADMERTNRLVNALLSEANRV</sequence>
<dbReference type="Gene3D" id="3.30.360.10">
    <property type="entry name" value="Dihydrodipicolinate Reductase, domain 2"/>
    <property type="match status" value="1"/>
</dbReference>
<dbReference type="GO" id="GO:0000166">
    <property type="term" value="F:nucleotide binding"/>
    <property type="evidence" value="ECO:0007669"/>
    <property type="project" value="InterPro"/>
</dbReference>